<dbReference type="InterPro" id="IPR002888">
    <property type="entry name" value="2Fe-2S-bd"/>
</dbReference>
<dbReference type="InterPro" id="IPR051452">
    <property type="entry name" value="Diverse_Oxidoreductases"/>
</dbReference>
<proteinExistence type="predicted"/>
<dbReference type="Gene3D" id="3.10.20.30">
    <property type="match status" value="1"/>
</dbReference>
<dbReference type="GO" id="GO:0051537">
    <property type="term" value="F:2 iron, 2 sulfur cluster binding"/>
    <property type="evidence" value="ECO:0007669"/>
    <property type="project" value="UniProtKB-KW"/>
</dbReference>
<evidence type="ECO:0000256" key="1">
    <source>
        <dbReference type="ARBA" id="ARBA00022714"/>
    </source>
</evidence>
<organism evidence="6 7">
    <name type="scientific">Candidatus Scatomonas pullistercoris</name>
    <dbReference type="NCBI Taxonomy" id="2840920"/>
    <lineage>
        <taxon>Bacteria</taxon>
        <taxon>Bacillati</taxon>
        <taxon>Bacillota</taxon>
        <taxon>Clostridia</taxon>
        <taxon>Lachnospirales</taxon>
        <taxon>Lachnospiraceae</taxon>
        <taxon>Lachnospiraceae incertae sedis</taxon>
        <taxon>Candidatus Scatomonas</taxon>
    </lineage>
</organism>
<keyword evidence="3" id="KW-0408">Iron</keyword>
<dbReference type="EMBL" id="DVOO01000011">
    <property type="protein sequence ID" value="HIV24929.1"/>
    <property type="molecule type" value="Genomic_DNA"/>
</dbReference>
<keyword evidence="4" id="KW-0411">Iron-sulfur</keyword>
<protein>
    <submittedName>
        <fullName evidence="6">2Fe-2S iron-sulfur cluster binding domain-containing protein</fullName>
    </submittedName>
</protein>
<evidence type="ECO:0000313" key="6">
    <source>
        <dbReference type="EMBL" id="HIV24929.1"/>
    </source>
</evidence>
<evidence type="ECO:0000259" key="5">
    <source>
        <dbReference type="PROSITE" id="PS51085"/>
    </source>
</evidence>
<dbReference type="GO" id="GO:0016491">
    <property type="term" value="F:oxidoreductase activity"/>
    <property type="evidence" value="ECO:0007669"/>
    <property type="project" value="InterPro"/>
</dbReference>
<dbReference type="PROSITE" id="PS51085">
    <property type="entry name" value="2FE2S_FER_2"/>
    <property type="match status" value="1"/>
</dbReference>
<reference evidence="6" key="1">
    <citation type="submission" date="2020-10" db="EMBL/GenBank/DDBJ databases">
        <authorList>
            <person name="Gilroy R."/>
        </authorList>
    </citation>
    <scope>NUCLEOTIDE SEQUENCE</scope>
    <source>
        <strain evidence="6">CHK188-20938</strain>
    </source>
</reference>
<keyword evidence="1" id="KW-0001">2Fe-2S</keyword>
<dbReference type="PANTHER" id="PTHR44379">
    <property type="entry name" value="OXIDOREDUCTASE WITH IRON-SULFUR SUBUNIT"/>
    <property type="match status" value="1"/>
</dbReference>
<comment type="caution">
    <text evidence="6">The sequence shown here is derived from an EMBL/GenBank/DDBJ whole genome shotgun (WGS) entry which is preliminary data.</text>
</comment>
<name>A0A9D1P1U6_9FIRM</name>
<dbReference type="Pfam" id="PF01799">
    <property type="entry name" value="Fer2_2"/>
    <property type="match status" value="1"/>
</dbReference>
<sequence length="160" mass="17045">MKIQIQLNGKKIQEETAPGTLLLDFVRKHGCASVKRGCETSNCGLCTVILNGKPVLSCSVLAARADGGTVETLEGLQEEAAELGAFIADQGAEQCGFCNPGYLLNAIALFRENPDPTDQEILEYLAGNLCRCSGYEGQLRGLRNFLEQKHGRAAEEGGAG</sequence>
<evidence type="ECO:0000313" key="7">
    <source>
        <dbReference type="Proteomes" id="UP000824169"/>
    </source>
</evidence>
<dbReference type="InterPro" id="IPR036884">
    <property type="entry name" value="2Fe-2S-bd_dom_sf"/>
</dbReference>
<accession>A0A9D1P1U6</accession>
<gene>
    <name evidence="6" type="ORF">IAB71_03940</name>
</gene>
<dbReference type="SUPFAM" id="SSF54292">
    <property type="entry name" value="2Fe-2S ferredoxin-like"/>
    <property type="match status" value="1"/>
</dbReference>
<dbReference type="Gene3D" id="1.10.150.120">
    <property type="entry name" value="[2Fe-2S]-binding domain"/>
    <property type="match status" value="1"/>
</dbReference>
<reference evidence="6" key="2">
    <citation type="journal article" date="2021" name="PeerJ">
        <title>Extensive microbial diversity within the chicken gut microbiome revealed by metagenomics and culture.</title>
        <authorList>
            <person name="Gilroy R."/>
            <person name="Ravi A."/>
            <person name="Getino M."/>
            <person name="Pursley I."/>
            <person name="Horton D.L."/>
            <person name="Alikhan N.F."/>
            <person name="Baker D."/>
            <person name="Gharbi K."/>
            <person name="Hall N."/>
            <person name="Watson M."/>
            <person name="Adriaenssens E.M."/>
            <person name="Foster-Nyarko E."/>
            <person name="Jarju S."/>
            <person name="Secka A."/>
            <person name="Antonio M."/>
            <person name="Oren A."/>
            <person name="Chaudhuri R.R."/>
            <person name="La Ragione R."/>
            <person name="Hildebrand F."/>
            <person name="Pallen M.J."/>
        </authorList>
    </citation>
    <scope>NUCLEOTIDE SEQUENCE</scope>
    <source>
        <strain evidence="6">CHK188-20938</strain>
    </source>
</reference>
<dbReference type="Pfam" id="PF00111">
    <property type="entry name" value="Fer2"/>
    <property type="match status" value="1"/>
</dbReference>
<dbReference type="GO" id="GO:0046872">
    <property type="term" value="F:metal ion binding"/>
    <property type="evidence" value="ECO:0007669"/>
    <property type="project" value="UniProtKB-KW"/>
</dbReference>
<evidence type="ECO:0000256" key="4">
    <source>
        <dbReference type="ARBA" id="ARBA00023014"/>
    </source>
</evidence>
<dbReference type="InterPro" id="IPR012675">
    <property type="entry name" value="Beta-grasp_dom_sf"/>
</dbReference>
<dbReference type="SUPFAM" id="SSF47741">
    <property type="entry name" value="CO dehydrogenase ISP C-domain like"/>
    <property type="match status" value="1"/>
</dbReference>
<dbReference type="InterPro" id="IPR036010">
    <property type="entry name" value="2Fe-2S_ferredoxin-like_sf"/>
</dbReference>
<feature type="domain" description="2Fe-2S ferredoxin-type" evidence="5">
    <location>
        <begin position="1"/>
        <end position="76"/>
    </location>
</feature>
<dbReference type="AlphaFoldDB" id="A0A9D1P1U6"/>
<dbReference type="CDD" id="cd00207">
    <property type="entry name" value="fer2"/>
    <property type="match status" value="1"/>
</dbReference>
<dbReference type="Proteomes" id="UP000824169">
    <property type="component" value="Unassembled WGS sequence"/>
</dbReference>
<evidence type="ECO:0000256" key="2">
    <source>
        <dbReference type="ARBA" id="ARBA00022723"/>
    </source>
</evidence>
<dbReference type="PANTHER" id="PTHR44379:SF8">
    <property type="entry name" value="XANTHINE DEHYDROGENASE IRON-SULFUR-BINDING SUBUNIT XDHC-RELATED"/>
    <property type="match status" value="1"/>
</dbReference>
<keyword evidence="2" id="KW-0479">Metal-binding</keyword>
<dbReference type="InterPro" id="IPR001041">
    <property type="entry name" value="2Fe-2S_ferredoxin-type"/>
</dbReference>
<evidence type="ECO:0000256" key="3">
    <source>
        <dbReference type="ARBA" id="ARBA00023004"/>
    </source>
</evidence>